<gene>
    <name evidence="1" type="ORF">BC659_0896</name>
</gene>
<dbReference type="Proteomes" id="UP000295741">
    <property type="component" value="Unassembled WGS sequence"/>
</dbReference>
<dbReference type="OrthoDB" id="672063at2"/>
<sequence>MKYMCILALLCITELKAQINLTFNKRFVESEDKWVAFKPDKDSSYPFGFIYIDAQAGLTLNFEGSFKILSDGRFVAKKSDNTNTKIRLEPNNVLVAFIPENKFQELQISLIPDWLTYYKTDTNSVERLYRWGYMYNGWGECAKALSFLEKAKTINSKHKGLMVELSYSYNCLEQYDKAEMLLDEEIKINPGDSYTNKEFIYTLTKNNKIAKATIQFEALLTTVKDKQYHAENCYNILQYYYKQKDKENFAKWYKILQLQPNLSKMIIQYSDNMKRELEK</sequence>
<proteinExistence type="predicted"/>
<evidence type="ECO:0000313" key="2">
    <source>
        <dbReference type="Proteomes" id="UP000295741"/>
    </source>
</evidence>
<dbReference type="Gene3D" id="1.25.40.10">
    <property type="entry name" value="Tetratricopeptide repeat domain"/>
    <property type="match status" value="1"/>
</dbReference>
<evidence type="ECO:0000313" key="1">
    <source>
        <dbReference type="EMBL" id="TDO28816.1"/>
    </source>
</evidence>
<dbReference type="InterPro" id="IPR011990">
    <property type="entry name" value="TPR-like_helical_dom_sf"/>
</dbReference>
<dbReference type="EMBL" id="SNWP01000010">
    <property type="protein sequence ID" value="TDO28816.1"/>
    <property type="molecule type" value="Genomic_DNA"/>
</dbReference>
<keyword evidence="2" id="KW-1185">Reference proteome</keyword>
<protein>
    <submittedName>
        <fullName evidence="1">Uncharacterized protein</fullName>
    </submittedName>
</protein>
<dbReference type="SUPFAM" id="SSF48452">
    <property type="entry name" value="TPR-like"/>
    <property type="match status" value="1"/>
</dbReference>
<accession>A0A4R6J3F7</accession>
<reference evidence="1 2" key="1">
    <citation type="submission" date="2019-03" db="EMBL/GenBank/DDBJ databases">
        <title>Genomic Encyclopedia of Archaeal and Bacterial Type Strains, Phase II (KMG-II): from individual species to whole genera.</title>
        <authorList>
            <person name="Goeker M."/>
        </authorList>
    </citation>
    <scope>NUCLEOTIDE SEQUENCE [LARGE SCALE GENOMIC DNA]</scope>
    <source>
        <strain evidence="1 2">DSM 28323</strain>
    </source>
</reference>
<name>A0A4R6J3F7_9BACT</name>
<organism evidence="1 2">
    <name type="scientific">Sediminibacterium goheungense</name>
    <dbReference type="NCBI Taxonomy" id="1086393"/>
    <lineage>
        <taxon>Bacteria</taxon>
        <taxon>Pseudomonadati</taxon>
        <taxon>Bacteroidota</taxon>
        <taxon>Chitinophagia</taxon>
        <taxon>Chitinophagales</taxon>
        <taxon>Chitinophagaceae</taxon>
        <taxon>Sediminibacterium</taxon>
    </lineage>
</organism>
<comment type="caution">
    <text evidence="1">The sequence shown here is derived from an EMBL/GenBank/DDBJ whole genome shotgun (WGS) entry which is preliminary data.</text>
</comment>
<dbReference type="AlphaFoldDB" id="A0A4R6J3F7"/>